<evidence type="ECO:0000256" key="1">
    <source>
        <dbReference type="ARBA" id="ARBA00004429"/>
    </source>
</evidence>
<dbReference type="Pfam" id="PF04290">
    <property type="entry name" value="DctQ"/>
    <property type="match status" value="1"/>
</dbReference>
<keyword evidence="5 9" id="KW-0812">Transmembrane</keyword>
<keyword evidence="6 9" id="KW-1133">Transmembrane helix</keyword>
<keyword evidence="4 9" id="KW-0997">Cell inner membrane</keyword>
<evidence type="ECO:0000313" key="11">
    <source>
        <dbReference type="EMBL" id="SFT87160.1"/>
    </source>
</evidence>
<keyword evidence="7 9" id="KW-0472">Membrane</keyword>
<evidence type="ECO:0000256" key="6">
    <source>
        <dbReference type="ARBA" id="ARBA00022989"/>
    </source>
</evidence>
<sequence>MGSGRQRGQGMAETQENKIETGTQHTIVPVRIEEALGAAAMALICLISFANVIARYATNVSFAFTEEYSVFLLVFMTFVGASAAFAGNEHIRITFFLSRMSPGWQRVCEAITLLATTLMFSLIVYFGARVTHSEWKWEETTPGLGNPSWIYTIWMPILSMAILMRVLGRAWATFRKERPA</sequence>
<feature type="transmembrane region" description="Helical" evidence="9">
    <location>
        <begin position="68"/>
        <end position="86"/>
    </location>
</feature>
<dbReference type="GO" id="GO:0022857">
    <property type="term" value="F:transmembrane transporter activity"/>
    <property type="evidence" value="ECO:0007669"/>
    <property type="project" value="UniProtKB-UniRule"/>
</dbReference>
<dbReference type="EMBL" id="FPAW01000010">
    <property type="protein sequence ID" value="SFT87160.1"/>
    <property type="molecule type" value="Genomic_DNA"/>
</dbReference>
<reference evidence="11 12" key="1">
    <citation type="submission" date="2016-10" db="EMBL/GenBank/DDBJ databases">
        <authorList>
            <person name="de Groot N.N."/>
        </authorList>
    </citation>
    <scope>NUCLEOTIDE SEQUENCE [LARGE SCALE GENOMIC DNA]</scope>
    <source>
        <strain evidence="11 12">CGMCC 1.10959</strain>
    </source>
</reference>
<dbReference type="Proteomes" id="UP000182466">
    <property type="component" value="Unassembled WGS sequence"/>
</dbReference>
<feature type="transmembrane region" description="Helical" evidence="9">
    <location>
        <begin position="35"/>
        <end position="56"/>
    </location>
</feature>
<feature type="transmembrane region" description="Helical" evidence="9">
    <location>
        <begin position="148"/>
        <end position="168"/>
    </location>
</feature>
<accession>A0A1I7BJ06</accession>
<dbReference type="STRING" id="999627.SAMN05216236_11094"/>
<evidence type="ECO:0000256" key="5">
    <source>
        <dbReference type="ARBA" id="ARBA00022692"/>
    </source>
</evidence>
<keyword evidence="3" id="KW-1003">Cell membrane</keyword>
<gene>
    <name evidence="11" type="ORF">SAMN05216236_11094</name>
</gene>
<evidence type="ECO:0000256" key="3">
    <source>
        <dbReference type="ARBA" id="ARBA00022475"/>
    </source>
</evidence>
<comment type="similarity">
    <text evidence="8 9">Belongs to the TRAP transporter small permease family.</text>
</comment>
<evidence type="ECO:0000313" key="12">
    <source>
        <dbReference type="Proteomes" id="UP000182466"/>
    </source>
</evidence>
<proteinExistence type="inferred from homology"/>
<dbReference type="GO" id="GO:0005886">
    <property type="term" value="C:plasma membrane"/>
    <property type="evidence" value="ECO:0007669"/>
    <property type="project" value="UniProtKB-SubCell"/>
</dbReference>
<dbReference type="PANTHER" id="PTHR35011">
    <property type="entry name" value="2,3-DIKETO-L-GULONATE TRAP TRANSPORTER SMALL PERMEASE PROTEIN YIAM"/>
    <property type="match status" value="1"/>
</dbReference>
<keyword evidence="12" id="KW-1185">Reference proteome</keyword>
<comment type="function">
    <text evidence="9">Part of the tripartite ATP-independent periplasmic (TRAP) transport system.</text>
</comment>
<dbReference type="eggNOG" id="COG3090">
    <property type="taxonomic scope" value="Bacteria"/>
</dbReference>
<protein>
    <recommendedName>
        <fullName evidence="9">TRAP transporter small permease protein</fullName>
    </recommendedName>
</protein>
<evidence type="ECO:0000259" key="10">
    <source>
        <dbReference type="Pfam" id="PF04290"/>
    </source>
</evidence>
<dbReference type="InterPro" id="IPR007387">
    <property type="entry name" value="TRAP_DctQ"/>
</dbReference>
<evidence type="ECO:0000256" key="9">
    <source>
        <dbReference type="RuleBase" id="RU369079"/>
    </source>
</evidence>
<dbReference type="InterPro" id="IPR055348">
    <property type="entry name" value="DctQ"/>
</dbReference>
<feature type="transmembrane region" description="Helical" evidence="9">
    <location>
        <begin position="107"/>
        <end position="128"/>
    </location>
</feature>
<evidence type="ECO:0000256" key="7">
    <source>
        <dbReference type="ARBA" id="ARBA00023136"/>
    </source>
</evidence>
<evidence type="ECO:0000256" key="2">
    <source>
        <dbReference type="ARBA" id="ARBA00022448"/>
    </source>
</evidence>
<feature type="domain" description="Tripartite ATP-independent periplasmic transporters DctQ component" evidence="10">
    <location>
        <begin position="44"/>
        <end position="175"/>
    </location>
</feature>
<organism evidence="11 12">
    <name type="scientific">Sedimentitalea nanhaiensis</name>
    <dbReference type="NCBI Taxonomy" id="999627"/>
    <lineage>
        <taxon>Bacteria</taxon>
        <taxon>Pseudomonadati</taxon>
        <taxon>Pseudomonadota</taxon>
        <taxon>Alphaproteobacteria</taxon>
        <taxon>Rhodobacterales</taxon>
        <taxon>Paracoccaceae</taxon>
        <taxon>Sedimentitalea</taxon>
    </lineage>
</organism>
<name>A0A1I7BJ06_9RHOB</name>
<keyword evidence="2 9" id="KW-0813">Transport</keyword>
<dbReference type="AlphaFoldDB" id="A0A1I7BJ06"/>
<evidence type="ECO:0000256" key="8">
    <source>
        <dbReference type="ARBA" id="ARBA00038436"/>
    </source>
</evidence>
<comment type="subcellular location">
    <subcellularLocation>
        <location evidence="1 9">Cell inner membrane</location>
        <topology evidence="1 9">Multi-pass membrane protein</topology>
    </subcellularLocation>
</comment>
<comment type="subunit">
    <text evidence="9">The complex comprises the extracytoplasmic solute receptor protein and the two transmembrane proteins.</text>
</comment>
<evidence type="ECO:0000256" key="4">
    <source>
        <dbReference type="ARBA" id="ARBA00022519"/>
    </source>
</evidence>